<gene>
    <name evidence="4" type="ORF">GCM10008171_27170</name>
</gene>
<dbReference type="PANTHER" id="PTHR30373">
    <property type="entry name" value="UPF0603 PROTEIN YGCG"/>
    <property type="match status" value="1"/>
</dbReference>
<sequence>MVSAATVLTPADRGRIAEAVRAAEARTAAEIVVVIETETCEETDATLALVAAGLIAIGVALPLSHLNLSILLLAALQAALFLALAGLAASSRVRRALRLDRLAAPASAHRAALSAFDELGVSGTRNRIGVLIHVAVADRRAEVIADVGVHEAVDPATWREEVALIVDAAREGRLIEGVVAAVARCGEALADALPPEPGRRDELPDEPVIR</sequence>
<feature type="domain" description="TPM" evidence="3">
    <location>
        <begin position="107"/>
        <end position="187"/>
    </location>
</feature>
<feature type="region of interest" description="Disordered" evidence="1">
    <location>
        <begin position="191"/>
        <end position="210"/>
    </location>
</feature>
<keyword evidence="5" id="KW-1185">Reference proteome</keyword>
<protein>
    <recommendedName>
        <fullName evidence="3">TPM domain-containing protein</fullName>
    </recommendedName>
</protein>
<organism evidence="4 5">
    <name type="scientific">Methylopila jiangsuensis</name>
    <dbReference type="NCBI Taxonomy" id="586230"/>
    <lineage>
        <taxon>Bacteria</taxon>
        <taxon>Pseudomonadati</taxon>
        <taxon>Pseudomonadota</taxon>
        <taxon>Alphaproteobacteria</taxon>
        <taxon>Hyphomicrobiales</taxon>
        <taxon>Methylopilaceae</taxon>
        <taxon>Methylopila</taxon>
    </lineage>
</organism>
<keyword evidence="2" id="KW-0472">Membrane</keyword>
<dbReference type="AlphaFoldDB" id="A0A9W6JJR0"/>
<keyword evidence="2" id="KW-1133">Transmembrane helix</keyword>
<dbReference type="EMBL" id="BSFK01000016">
    <property type="protein sequence ID" value="GLK77463.1"/>
    <property type="molecule type" value="Genomic_DNA"/>
</dbReference>
<comment type="caution">
    <text evidence="4">The sequence shown here is derived from an EMBL/GenBank/DDBJ whole genome shotgun (WGS) entry which is preliminary data.</text>
</comment>
<evidence type="ECO:0000256" key="1">
    <source>
        <dbReference type="SAM" id="MobiDB-lite"/>
    </source>
</evidence>
<feature type="compositionally biased region" description="Basic and acidic residues" evidence="1">
    <location>
        <begin position="197"/>
        <end position="210"/>
    </location>
</feature>
<dbReference type="InterPro" id="IPR007621">
    <property type="entry name" value="TPM_dom"/>
</dbReference>
<accession>A0A9W6JJR0</accession>
<feature type="transmembrane region" description="Helical" evidence="2">
    <location>
        <begin position="45"/>
        <end position="64"/>
    </location>
</feature>
<evidence type="ECO:0000313" key="5">
    <source>
        <dbReference type="Proteomes" id="UP001143364"/>
    </source>
</evidence>
<dbReference type="PANTHER" id="PTHR30373:SF8">
    <property type="entry name" value="BLL7265 PROTEIN"/>
    <property type="match status" value="1"/>
</dbReference>
<dbReference type="Gene3D" id="3.10.310.50">
    <property type="match status" value="1"/>
</dbReference>
<proteinExistence type="predicted"/>
<name>A0A9W6JJR0_9HYPH</name>
<keyword evidence="2" id="KW-0812">Transmembrane</keyword>
<dbReference type="Pfam" id="PF04536">
    <property type="entry name" value="TPM_phosphatase"/>
    <property type="match status" value="1"/>
</dbReference>
<reference evidence="4" key="2">
    <citation type="submission" date="2023-01" db="EMBL/GenBank/DDBJ databases">
        <authorList>
            <person name="Sun Q."/>
            <person name="Evtushenko L."/>
        </authorList>
    </citation>
    <scope>NUCLEOTIDE SEQUENCE</scope>
    <source>
        <strain evidence="4">VKM B-2555</strain>
    </source>
</reference>
<evidence type="ECO:0000313" key="4">
    <source>
        <dbReference type="EMBL" id="GLK77463.1"/>
    </source>
</evidence>
<reference evidence="4" key="1">
    <citation type="journal article" date="2014" name="Int. J. Syst. Evol. Microbiol.">
        <title>Complete genome sequence of Corynebacterium casei LMG S-19264T (=DSM 44701T), isolated from a smear-ripened cheese.</title>
        <authorList>
            <consortium name="US DOE Joint Genome Institute (JGI-PGF)"/>
            <person name="Walter F."/>
            <person name="Albersmeier A."/>
            <person name="Kalinowski J."/>
            <person name="Ruckert C."/>
        </authorList>
    </citation>
    <scope>NUCLEOTIDE SEQUENCE</scope>
    <source>
        <strain evidence="4">VKM B-2555</strain>
    </source>
</reference>
<feature type="transmembrane region" description="Helical" evidence="2">
    <location>
        <begin position="70"/>
        <end position="89"/>
    </location>
</feature>
<dbReference type="Proteomes" id="UP001143364">
    <property type="component" value="Unassembled WGS sequence"/>
</dbReference>
<evidence type="ECO:0000256" key="2">
    <source>
        <dbReference type="SAM" id="Phobius"/>
    </source>
</evidence>
<evidence type="ECO:0000259" key="3">
    <source>
        <dbReference type="Pfam" id="PF04536"/>
    </source>
</evidence>
<dbReference type="RefSeq" id="WP_271205308.1">
    <property type="nucleotide sequence ID" value="NZ_BSFK01000016.1"/>
</dbReference>